<proteinExistence type="predicted"/>
<evidence type="ECO:0000313" key="1">
    <source>
        <dbReference type="EMBL" id="CAG8542695.1"/>
    </source>
</evidence>
<organism evidence="1 2">
    <name type="scientific">Acaulospora colombiana</name>
    <dbReference type="NCBI Taxonomy" id="27376"/>
    <lineage>
        <taxon>Eukaryota</taxon>
        <taxon>Fungi</taxon>
        <taxon>Fungi incertae sedis</taxon>
        <taxon>Mucoromycota</taxon>
        <taxon>Glomeromycotina</taxon>
        <taxon>Glomeromycetes</taxon>
        <taxon>Diversisporales</taxon>
        <taxon>Acaulosporaceae</taxon>
        <taxon>Acaulospora</taxon>
    </lineage>
</organism>
<reference evidence="1" key="1">
    <citation type="submission" date="2021-06" db="EMBL/GenBank/DDBJ databases">
        <authorList>
            <person name="Kallberg Y."/>
            <person name="Tangrot J."/>
            <person name="Rosling A."/>
        </authorList>
    </citation>
    <scope>NUCLEOTIDE SEQUENCE</scope>
    <source>
        <strain evidence="1">CL356</strain>
    </source>
</reference>
<dbReference type="EMBL" id="CAJVPT010007558">
    <property type="protein sequence ID" value="CAG8542695.1"/>
    <property type="molecule type" value="Genomic_DNA"/>
</dbReference>
<dbReference type="Proteomes" id="UP000789525">
    <property type="component" value="Unassembled WGS sequence"/>
</dbReference>
<comment type="caution">
    <text evidence="1">The sequence shown here is derived from an EMBL/GenBank/DDBJ whole genome shotgun (WGS) entry which is preliminary data.</text>
</comment>
<sequence>MHDISKNSLGDIRLKRRTSLQPLFDRKTQEALRKLVDELVDLFVEAQNLGKDDNKITQLILDHIVKKNHGAHEVLKWLHSNQHKLQYKTLLGYFYLHDIGTEIDLRKAYNLYLAAAKKDYPIAQYLLGECYSSGVGTKTDEKLAFQWYQKAAEVGNANGLNWVGYCYEFGKGTERDINKAFNCYKKSTRQGNMLGMHFLADCYEKGKGTPKNRDQAIYWYRKAADHGNEGSLTVLNKLLRATNSPPLQQMSQFPNKDIPPITKDAKMPNFPSSKEEAEEE</sequence>
<gene>
    <name evidence="1" type="ORF">ACOLOM_LOCUS4534</name>
</gene>
<evidence type="ECO:0000313" key="2">
    <source>
        <dbReference type="Proteomes" id="UP000789525"/>
    </source>
</evidence>
<name>A0ACA9LQ35_9GLOM</name>
<protein>
    <submittedName>
        <fullName evidence="1">14162_t:CDS:1</fullName>
    </submittedName>
</protein>
<keyword evidence="2" id="KW-1185">Reference proteome</keyword>
<accession>A0ACA9LQ35</accession>